<evidence type="ECO:0000313" key="2">
    <source>
        <dbReference type="Proteomes" id="UP001209878"/>
    </source>
</evidence>
<sequence length="66" mass="7202">MLDTGDGQAMALPVDDAWDVSPSVMPAPLPEHPPQPEPGVRWFKQQLVATLTATLTQWASVYDHSC</sequence>
<protein>
    <submittedName>
        <fullName evidence="1">Uncharacterized protein</fullName>
    </submittedName>
</protein>
<dbReference type="AlphaFoldDB" id="A0AAD9NL85"/>
<dbReference type="Proteomes" id="UP001209878">
    <property type="component" value="Unassembled WGS sequence"/>
</dbReference>
<accession>A0AAD9NL85</accession>
<reference evidence="1" key="1">
    <citation type="journal article" date="2023" name="Mol. Biol. Evol.">
        <title>Third-Generation Sequencing Reveals the Adaptive Role of the Epigenome in Three Deep-Sea Polychaetes.</title>
        <authorList>
            <person name="Perez M."/>
            <person name="Aroh O."/>
            <person name="Sun Y."/>
            <person name="Lan Y."/>
            <person name="Juniper S.K."/>
            <person name="Young C.R."/>
            <person name="Angers B."/>
            <person name="Qian P.Y."/>
        </authorList>
    </citation>
    <scope>NUCLEOTIDE SEQUENCE</scope>
    <source>
        <strain evidence="1">R07B-5</strain>
    </source>
</reference>
<dbReference type="EMBL" id="JAODUO010000939">
    <property type="protein sequence ID" value="KAK2172688.1"/>
    <property type="molecule type" value="Genomic_DNA"/>
</dbReference>
<name>A0AAD9NL85_RIDPI</name>
<keyword evidence="2" id="KW-1185">Reference proteome</keyword>
<comment type="caution">
    <text evidence="1">The sequence shown here is derived from an EMBL/GenBank/DDBJ whole genome shotgun (WGS) entry which is preliminary data.</text>
</comment>
<organism evidence="1 2">
    <name type="scientific">Ridgeia piscesae</name>
    <name type="common">Tubeworm</name>
    <dbReference type="NCBI Taxonomy" id="27915"/>
    <lineage>
        <taxon>Eukaryota</taxon>
        <taxon>Metazoa</taxon>
        <taxon>Spiralia</taxon>
        <taxon>Lophotrochozoa</taxon>
        <taxon>Annelida</taxon>
        <taxon>Polychaeta</taxon>
        <taxon>Sedentaria</taxon>
        <taxon>Canalipalpata</taxon>
        <taxon>Sabellida</taxon>
        <taxon>Siboglinidae</taxon>
        <taxon>Ridgeia</taxon>
    </lineage>
</organism>
<gene>
    <name evidence="1" type="ORF">NP493_940g00004</name>
</gene>
<evidence type="ECO:0000313" key="1">
    <source>
        <dbReference type="EMBL" id="KAK2172688.1"/>
    </source>
</evidence>
<proteinExistence type="predicted"/>